<evidence type="ECO:0000259" key="1">
    <source>
        <dbReference type="Pfam" id="PF13566"/>
    </source>
</evidence>
<reference evidence="3" key="1">
    <citation type="submission" date="2024-01" db="EMBL/GenBank/DDBJ databases">
        <title>Roseobacter fucihabitans sp. nov., isolated from the brown alga Fucus spiralis.</title>
        <authorList>
            <person name="Hahnke S."/>
            <person name="Berger M."/>
            <person name="Schlingloff A."/>
            <person name="Athale I."/>
            <person name="Neumann-Schaal M."/>
            <person name="Adenaya A."/>
            <person name="Poehlein A."/>
            <person name="Daniel R."/>
            <person name="Pertersen J."/>
            <person name="Brinkhoff T."/>
        </authorList>
    </citation>
    <scope>NUCLEOTIDE SEQUENCE [LARGE SCALE GENOMIC DNA]</scope>
    <source>
        <strain evidence="3">B14</strain>
    </source>
</reference>
<proteinExistence type="predicted"/>
<dbReference type="Proteomes" id="UP001318682">
    <property type="component" value="Chromosome"/>
</dbReference>
<dbReference type="NCBIfam" id="TIGR03915">
    <property type="entry name" value="SAM_7_link_chp"/>
    <property type="match status" value="1"/>
</dbReference>
<dbReference type="Pfam" id="PF13566">
    <property type="entry name" value="DUF4130"/>
    <property type="match status" value="1"/>
</dbReference>
<accession>A0ABZ2BXM3</accession>
<evidence type="ECO:0000313" key="2">
    <source>
        <dbReference type="EMBL" id="WVX50827.1"/>
    </source>
</evidence>
<dbReference type="InterPro" id="IPR023875">
    <property type="entry name" value="DNA_repair_put"/>
</dbReference>
<evidence type="ECO:0000313" key="3">
    <source>
        <dbReference type="Proteomes" id="UP001318682"/>
    </source>
</evidence>
<feature type="domain" description="DUF4130" evidence="1">
    <location>
        <begin position="76"/>
        <end position="235"/>
    </location>
</feature>
<dbReference type="InterPro" id="IPR025404">
    <property type="entry name" value="DUF4130"/>
</dbReference>
<dbReference type="EMBL" id="CP143423">
    <property type="protein sequence ID" value="WVX50827.1"/>
    <property type="molecule type" value="Genomic_DNA"/>
</dbReference>
<sequence length="287" mass="33064">MTYRIEIPMIGAALAWLQAARGLLAAGVPPGHISWQAPDSAPDLFGGQTRAPEGKPITVSRRFVRMANTVVWHRDPERFARLYRLLWRLQKEPYLIGDHGDPEFAHLRRMEKNVHRCQHKMKAFVRFREIGNPQAARRSFAAWFEPTHFTLEPTADFFMRRFGDMDWRIMTPDATAYFIDGHLTLSEGRQRPDLPDDAQEALWITYFQSIFNPARLKVAAMQSEMPRKYWHNLPEAAAISQMVQTAQERAQEMARAAPTLPPLRAEKILARSARQRTDAEDDTTVLE</sequence>
<organism evidence="2 3">
    <name type="scientific">Roseobacter fucihabitans</name>
    <dbReference type="NCBI Taxonomy" id="1537242"/>
    <lineage>
        <taxon>Bacteria</taxon>
        <taxon>Pseudomonadati</taxon>
        <taxon>Pseudomonadota</taxon>
        <taxon>Alphaproteobacteria</taxon>
        <taxon>Rhodobacterales</taxon>
        <taxon>Roseobacteraceae</taxon>
        <taxon>Roseobacter</taxon>
    </lineage>
</organism>
<name>A0ABZ2BXM3_9RHOB</name>
<protein>
    <recommendedName>
        <fullName evidence="1">DUF4130 domain-containing protein</fullName>
    </recommendedName>
</protein>
<gene>
    <name evidence="2" type="ORF">ROLI_039270</name>
</gene>
<keyword evidence="3" id="KW-1185">Reference proteome</keyword>